<accession>A0A1R0X0C3</accession>
<dbReference type="InterPro" id="IPR023385">
    <property type="entry name" value="YopX-like_C"/>
</dbReference>
<dbReference type="RefSeq" id="WP_051491329.1">
    <property type="nucleotide sequence ID" value="NZ_MKQP01000045.1"/>
</dbReference>
<dbReference type="Pfam" id="PF09643">
    <property type="entry name" value="YopX"/>
    <property type="match status" value="1"/>
</dbReference>
<name>A0A1R0X0C3_9BACL</name>
<comment type="caution">
    <text evidence="2">The sequence shown here is derived from an EMBL/GenBank/DDBJ whole genome shotgun (WGS) entry which is preliminary data.</text>
</comment>
<dbReference type="EMBL" id="MKQP01000045">
    <property type="protein sequence ID" value="OMD25454.1"/>
    <property type="molecule type" value="Genomic_DNA"/>
</dbReference>
<dbReference type="Gene3D" id="2.30.30.290">
    <property type="entry name" value="YopX-like domains"/>
    <property type="match status" value="1"/>
</dbReference>
<dbReference type="AlphaFoldDB" id="A0A1R0X0C3"/>
<proteinExistence type="predicted"/>
<evidence type="ECO:0000313" key="3">
    <source>
        <dbReference type="Proteomes" id="UP000187465"/>
    </source>
</evidence>
<sequence length="133" mass="15493">MIREPKFRGYSIENKSWHYGFGWCLDGLTDECKQRENIEDYAVLYTESSPVKCDLKSMGQYIGLKDKNDREIYAGDIPRDPTGIGEIEWVQEHCAYMVFTKNPSKYHHLESDGKLLHTEIIGNIYENPELIEV</sequence>
<dbReference type="SUPFAM" id="SSF159006">
    <property type="entry name" value="YopX-like"/>
    <property type="match status" value="1"/>
</dbReference>
<reference evidence="2 3" key="1">
    <citation type="submission" date="2016-10" db="EMBL/GenBank/DDBJ databases">
        <title>Paenibacillus species isolates.</title>
        <authorList>
            <person name="Beno S.M."/>
        </authorList>
    </citation>
    <scope>NUCLEOTIDE SEQUENCE [LARGE SCALE GENOMIC DNA]</scope>
    <source>
        <strain evidence="2 3">FSL H7-0604</strain>
    </source>
</reference>
<protein>
    <recommendedName>
        <fullName evidence="1">YopX protein domain-containing protein</fullName>
    </recommendedName>
</protein>
<evidence type="ECO:0000259" key="1">
    <source>
        <dbReference type="Pfam" id="PF09643"/>
    </source>
</evidence>
<gene>
    <name evidence="2" type="ORF">BJP51_04190</name>
</gene>
<dbReference type="Proteomes" id="UP000187465">
    <property type="component" value="Unassembled WGS sequence"/>
</dbReference>
<dbReference type="InterPro" id="IPR019096">
    <property type="entry name" value="YopX_protein"/>
</dbReference>
<evidence type="ECO:0000313" key="2">
    <source>
        <dbReference type="EMBL" id="OMD25454.1"/>
    </source>
</evidence>
<feature type="domain" description="YopX protein" evidence="1">
    <location>
        <begin position="6"/>
        <end position="132"/>
    </location>
</feature>
<organism evidence="2 3">
    <name type="scientific">Paenibacillus odorifer</name>
    <dbReference type="NCBI Taxonomy" id="189426"/>
    <lineage>
        <taxon>Bacteria</taxon>
        <taxon>Bacillati</taxon>
        <taxon>Bacillota</taxon>
        <taxon>Bacilli</taxon>
        <taxon>Bacillales</taxon>
        <taxon>Paenibacillaceae</taxon>
        <taxon>Paenibacillus</taxon>
    </lineage>
</organism>
<dbReference type="InterPro" id="IPR010024">
    <property type="entry name" value="CHP16711"/>
</dbReference>
<dbReference type="NCBIfam" id="TIGR01671">
    <property type="entry name" value="phage_TIGR01671"/>
    <property type="match status" value="1"/>
</dbReference>